<evidence type="ECO:0000256" key="1">
    <source>
        <dbReference type="SAM" id="MobiDB-lite"/>
    </source>
</evidence>
<proteinExistence type="predicted"/>
<organism evidence="2 3">
    <name type="scientific">Oryza meyeriana var. granulata</name>
    <dbReference type="NCBI Taxonomy" id="110450"/>
    <lineage>
        <taxon>Eukaryota</taxon>
        <taxon>Viridiplantae</taxon>
        <taxon>Streptophyta</taxon>
        <taxon>Embryophyta</taxon>
        <taxon>Tracheophyta</taxon>
        <taxon>Spermatophyta</taxon>
        <taxon>Magnoliopsida</taxon>
        <taxon>Liliopsida</taxon>
        <taxon>Poales</taxon>
        <taxon>Poaceae</taxon>
        <taxon>BOP clade</taxon>
        <taxon>Oryzoideae</taxon>
        <taxon>Oryzeae</taxon>
        <taxon>Oryzinae</taxon>
        <taxon>Oryza</taxon>
        <taxon>Oryza meyeriana</taxon>
    </lineage>
</organism>
<reference evidence="2 3" key="1">
    <citation type="submission" date="2019-11" db="EMBL/GenBank/DDBJ databases">
        <title>Whole genome sequence of Oryza granulata.</title>
        <authorList>
            <person name="Li W."/>
        </authorList>
    </citation>
    <scope>NUCLEOTIDE SEQUENCE [LARGE SCALE GENOMIC DNA]</scope>
    <source>
        <strain evidence="3">cv. Menghai</strain>
        <tissue evidence="2">Leaf</tissue>
    </source>
</reference>
<feature type="compositionally biased region" description="Basic and acidic residues" evidence="1">
    <location>
        <begin position="22"/>
        <end position="35"/>
    </location>
</feature>
<dbReference type="EMBL" id="SPHZ02000003">
    <property type="protein sequence ID" value="KAF0927332.1"/>
    <property type="molecule type" value="Genomic_DNA"/>
</dbReference>
<feature type="non-terminal residue" evidence="2">
    <location>
        <position position="69"/>
    </location>
</feature>
<keyword evidence="3" id="KW-1185">Reference proteome</keyword>
<evidence type="ECO:0000313" key="2">
    <source>
        <dbReference type="EMBL" id="KAF0927332.1"/>
    </source>
</evidence>
<dbReference type="AlphaFoldDB" id="A0A6G1ERY4"/>
<dbReference type="Proteomes" id="UP000479710">
    <property type="component" value="Unassembled WGS sequence"/>
</dbReference>
<protein>
    <submittedName>
        <fullName evidence="2">Uncharacterized protein</fullName>
    </submittedName>
</protein>
<feature type="region of interest" description="Disordered" evidence="1">
    <location>
        <begin position="22"/>
        <end position="41"/>
    </location>
</feature>
<accession>A0A6G1ERY4</accession>
<evidence type="ECO:0000313" key="3">
    <source>
        <dbReference type="Proteomes" id="UP000479710"/>
    </source>
</evidence>
<comment type="caution">
    <text evidence="2">The sequence shown here is derived from an EMBL/GenBank/DDBJ whole genome shotgun (WGS) entry which is preliminary data.</text>
</comment>
<sequence length="69" mass="7852">MDAHDLADCYVVKGLLEKDQKRHCHRDDDKDKDDGAAGLGFQQPEQTVAFIHEGSSYTSHRQYKLLSCE</sequence>
<gene>
    <name evidence="2" type="ORF">E2562_031945</name>
</gene>
<name>A0A6G1ERY4_9ORYZ</name>